<dbReference type="SUPFAM" id="SSF47729">
    <property type="entry name" value="IHF-like DNA-binding proteins"/>
    <property type="match status" value="1"/>
</dbReference>
<evidence type="ECO:0000256" key="4">
    <source>
        <dbReference type="RuleBase" id="RU003939"/>
    </source>
</evidence>
<dbReference type="PANTHER" id="PTHR33175:SF3">
    <property type="entry name" value="DNA-BINDING PROTEIN HU-BETA"/>
    <property type="match status" value="1"/>
</dbReference>
<dbReference type="Gene3D" id="4.10.520.10">
    <property type="entry name" value="IHF-like DNA-binding proteins"/>
    <property type="match status" value="1"/>
</dbReference>
<gene>
    <name evidence="5" type="ORF">J2Z32_003357</name>
</gene>
<sequence>MNKSEFISLIATKLDIPKKDASAYVTTIFDTLADTIAVGKNVHITRFGKFAVKPVAARKARNIHTGEPIHLPPSHRLVFSPSLSLKKRMNKK</sequence>
<comment type="caution">
    <text evidence="5">The sequence shown here is derived from an EMBL/GenBank/DDBJ whole genome shotgun (WGS) entry which is preliminary data.</text>
</comment>
<evidence type="ECO:0000256" key="1">
    <source>
        <dbReference type="ARBA" id="ARBA00010529"/>
    </source>
</evidence>
<name>A0ABS4FVS3_9BACL</name>
<dbReference type="CDD" id="cd13831">
    <property type="entry name" value="HU"/>
    <property type="match status" value="1"/>
</dbReference>
<dbReference type="GO" id="GO:0003677">
    <property type="term" value="F:DNA binding"/>
    <property type="evidence" value="ECO:0007669"/>
    <property type="project" value="UniProtKB-KW"/>
</dbReference>
<proteinExistence type="inferred from homology"/>
<keyword evidence="2" id="KW-0226">DNA condensation</keyword>
<dbReference type="SMART" id="SM00411">
    <property type="entry name" value="BHL"/>
    <property type="match status" value="1"/>
</dbReference>
<evidence type="ECO:0000256" key="2">
    <source>
        <dbReference type="ARBA" id="ARBA00023067"/>
    </source>
</evidence>
<protein>
    <submittedName>
        <fullName evidence="5">Nucleoid DNA-binding protein</fullName>
    </submittedName>
</protein>
<organism evidence="5 6">
    <name type="scientific">Paenibacillus turicensis</name>
    <dbReference type="NCBI Taxonomy" id="160487"/>
    <lineage>
        <taxon>Bacteria</taxon>
        <taxon>Bacillati</taxon>
        <taxon>Bacillota</taxon>
        <taxon>Bacilli</taxon>
        <taxon>Bacillales</taxon>
        <taxon>Paenibacillaceae</taxon>
        <taxon>Paenibacillus</taxon>
    </lineage>
</organism>
<evidence type="ECO:0000313" key="5">
    <source>
        <dbReference type="EMBL" id="MBP1906693.1"/>
    </source>
</evidence>
<reference evidence="5 6" key="1">
    <citation type="submission" date="2021-03" db="EMBL/GenBank/DDBJ databases">
        <title>Genomic Encyclopedia of Type Strains, Phase IV (KMG-IV): sequencing the most valuable type-strain genomes for metagenomic binning, comparative biology and taxonomic classification.</title>
        <authorList>
            <person name="Goeker M."/>
        </authorList>
    </citation>
    <scope>NUCLEOTIDE SEQUENCE [LARGE SCALE GENOMIC DNA]</scope>
    <source>
        <strain evidence="5 6">DSM 14349</strain>
    </source>
</reference>
<comment type="similarity">
    <text evidence="1 4">Belongs to the bacterial histone-like protein family.</text>
</comment>
<dbReference type="PANTHER" id="PTHR33175">
    <property type="entry name" value="DNA-BINDING PROTEIN HU"/>
    <property type="match status" value="1"/>
</dbReference>
<keyword evidence="6" id="KW-1185">Reference proteome</keyword>
<dbReference type="InterPro" id="IPR000119">
    <property type="entry name" value="Hist_DNA-bd"/>
</dbReference>
<evidence type="ECO:0000313" key="6">
    <source>
        <dbReference type="Proteomes" id="UP001519272"/>
    </source>
</evidence>
<dbReference type="Pfam" id="PF00216">
    <property type="entry name" value="Bac_DNA_binding"/>
    <property type="match status" value="1"/>
</dbReference>
<dbReference type="RefSeq" id="WP_210090285.1">
    <property type="nucleotide sequence ID" value="NZ_JAGGKG010000017.1"/>
</dbReference>
<keyword evidence="3 5" id="KW-0238">DNA-binding</keyword>
<evidence type="ECO:0000256" key="3">
    <source>
        <dbReference type="ARBA" id="ARBA00023125"/>
    </source>
</evidence>
<dbReference type="InterPro" id="IPR010992">
    <property type="entry name" value="IHF-like_DNA-bd_dom_sf"/>
</dbReference>
<dbReference type="Proteomes" id="UP001519272">
    <property type="component" value="Unassembled WGS sequence"/>
</dbReference>
<accession>A0ABS4FVS3</accession>
<dbReference type="EMBL" id="JAGGKG010000017">
    <property type="protein sequence ID" value="MBP1906693.1"/>
    <property type="molecule type" value="Genomic_DNA"/>
</dbReference>